<protein>
    <submittedName>
        <fullName evidence="1">Uncharacterized protein</fullName>
    </submittedName>
</protein>
<reference evidence="1" key="1">
    <citation type="submission" date="2023-04" db="EMBL/GenBank/DDBJ databases">
        <authorList>
            <person name="Vijverberg K."/>
            <person name="Xiong W."/>
            <person name="Schranz E."/>
        </authorList>
    </citation>
    <scope>NUCLEOTIDE SEQUENCE</scope>
</reference>
<organism evidence="1 2">
    <name type="scientific">Lactuca saligna</name>
    <name type="common">Willowleaf lettuce</name>
    <dbReference type="NCBI Taxonomy" id="75948"/>
    <lineage>
        <taxon>Eukaryota</taxon>
        <taxon>Viridiplantae</taxon>
        <taxon>Streptophyta</taxon>
        <taxon>Embryophyta</taxon>
        <taxon>Tracheophyta</taxon>
        <taxon>Spermatophyta</taxon>
        <taxon>Magnoliopsida</taxon>
        <taxon>eudicotyledons</taxon>
        <taxon>Gunneridae</taxon>
        <taxon>Pentapetalae</taxon>
        <taxon>asterids</taxon>
        <taxon>campanulids</taxon>
        <taxon>Asterales</taxon>
        <taxon>Asteraceae</taxon>
        <taxon>Cichorioideae</taxon>
        <taxon>Cichorieae</taxon>
        <taxon>Lactucinae</taxon>
        <taxon>Lactuca</taxon>
    </lineage>
</organism>
<dbReference type="Proteomes" id="UP001177003">
    <property type="component" value="Chromosome 5"/>
</dbReference>
<evidence type="ECO:0000313" key="1">
    <source>
        <dbReference type="EMBL" id="CAI9284309.1"/>
    </source>
</evidence>
<gene>
    <name evidence="1" type="ORF">LSALG_LOCUS23844</name>
</gene>
<name>A0AA35Z1V3_LACSI</name>
<dbReference type="AlphaFoldDB" id="A0AA35Z1V3"/>
<sequence length="101" mass="12173">MSVHDVDFGGMNYREVVLWVSKLTRRSYDNLYYCSIHESLAEDIRRIDNYANYFEFIEDGYMVKNELRMNVYIDHQNEPILDWTDKEMLTGDVVYELVEND</sequence>
<dbReference type="EMBL" id="OX465081">
    <property type="protein sequence ID" value="CAI9284309.1"/>
    <property type="molecule type" value="Genomic_DNA"/>
</dbReference>
<keyword evidence="2" id="KW-1185">Reference proteome</keyword>
<proteinExistence type="predicted"/>
<accession>A0AA35Z1V3</accession>
<evidence type="ECO:0000313" key="2">
    <source>
        <dbReference type="Proteomes" id="UP001177003"/>
    </source>
</evidence>